<dbReference type="AlphaFoldDB" id="A0A9P9XND9"/>
<organism evidence="1 2">
    <name type="scientific">Colletotrichum abscissum</name>
    <dbReference type="NCBI Taxonomy" id="1671311"/>
    <lineage>
        <taxon>Eukaryota</taxon>
        <taxon>Fungi</taxon>
        <taxon>Dikarya</taxon>
        <taxon>Ascomycota</taxon>
        <taxon>Pezizomycotina</taxon>
        <taxon>Sordariomycetes</taxon>
        <taxon>Hypocreomycetidae</taxon>
        <taxon>Glomerellales</taxon>
        <taxon>Glomerellaceae</taxon>
        <taxon>Colletotrichum</taxon>
        <taxon>Colletotrichum acutatum species complex</taxon>
    </lineage>
</organism>
<accession>A0A9P9XND9</accession>
<name>A0A9P9XND9_9PEZI</name>
<dbReference type="EMBL" id="SDAQ01000012">
    <property type="protein sequence ID" value="KAI3556392.1"/>
    <property type="molecule type" value="Genomic_DNA"/>
</dbReference>
<evidence type="ECO:0000313" key="2">
    <source>
        <dbReference type="Proteomes" id="UP001056436"/>
    </source>
</evidence>
<comment type="caution">
    <text evidence="1">The sequence shown here is derived from an EMBL/GenBank/DDBJ whole genome shotgun (WGS) entry which is preliminary data.</text>
</comment>
<evidence type="ECO:0000313" key="1">
    <source>
        <dbReference type="EMBL" id="KAI3556392.1"/>
    </source>
</evidence>
<keyword evidence="2" id="KW-1185">Reference proteome</keyword>
<reference evidence="1" key="1">
    <citation type="submission" date="2019-01" db="EMBL/GenBank/DDBJ databases">
        <title>Colletotrichum abscissum LGMF1257.</title>
        <authorList>
            <person name="Baroncelli R."/>
        </authorList>
    </citation>
    <scope>NUCLEOTIDE SEQUENCE</scope>
    <source>
        <strain evidence="1">Ca142</strain>
    </source>
</reference>
<gene>
    <name evidence="1" type="ORF">CABS02_03252</name>
</gene>
<sequence>MLQLRCRQLTMRKIFKGVHAAWATNVDGSFKRKIHLMSVT</sequence>
<proteinExistence type="predicted"/>
<dbReference type="Proteomes" id="UP001056436">
    <property type="component" value="Unassembled WGS sequence"/>
</dbReference>
<protein>
    <submittedName>
        <fullName evidence="1">Uncharacterized protein</fullName>
    </submittedName>
</protein>